<dbReference type="RefSeq" id="WP_167267086.1">
    <property type="nucleotide sequence ID" value="NZ_BAAAVO010000001.1"/>
</dbReference>
<organism evidence="1 2">
    <name type="scientific">Paenarthrobacter ilicis</name>
    <dbReference type="NCBI Taxonomy" id="43665"/>
    <lineage>
        <taxon>Bacteria</taxon>
        <taxon>Bacillati</taxon>
        <taxon>Actinomycetota</taxon>
        <taxon>Actinomycetes</taxon>
        <taxon>Micrococcales</taxon>
        <taxon>Micrococcaceae</taxon>
        <taxon>Paenarthrobacter</taxon>
    </lineage>
</organism>
<reference evidence="1 2" key="1">
    <citation type="submission" date="2020-03" db="EMBL/GenBank/DDBJ databases">
        <title>Genomic Encyclopedia of Type Strains, Phase III (KMG-III): the genomes of soil and plant-associated and newly described type strains.</title>
        <authorList>
            <person name="Whitman W."/>
        </authorList>
    </citation>
    <scope>NUCLEOTIDE SEQUENCE [LARGE SCALE GENOMIC DNA]</scope>
    <source>
        <strain evidence="1 2">CECT 4207</strain>
    </source>
</reference>
<evidence type="ECO:0000313" key="1">
    <source>
        <dbReference type="EMBL" id="NIJ02065.1"/>
    </source>
</evidence>
<gene>
    <name evidence="1" type="ORF">FHR86_002397</name>
</gene>
<dbReference type="Proteomes" id="UP000802392">
    <property type="component" value="Unassembled WGS sequence"/>
</dbReference>
<keyword evidence="2" id="KW-1185">Reference proteome</keyword>
<evidence type="ECO:0000313" key="2">
    <source>
        <dbReference type="Proteomes" id="UP000802392"/>
    </source>
</evidence>
<comment type="caution">
    <text evidence="1">The sequence shown here is derived from an EMBL/GenBank/DDBJ whole genome shotgun (WGS) entry which is preliminary data.</text>
</comment>
<accession>A0ABX0TLH9</accession>
<dbReference type="EMBL" id="JAAOZD010000004">
    <property type="protein sequence ID" value="NIJ02065.1"/>
    <property type="molecule type" value="Genomic_DNA"/>
</dbReference>
<proteinExistence type="predicted"/>
<protein>
    <submittedName>
        <fullName evidence="1">Uncharacterized protein</fullName>
    </submittedName>
</protein>
<sequence>MISLHQDAQGYIRMKRHFPATTEVSVVFADGAEEVFSGKRLNEIYDQALADFRAANHLDAKGYDRGPQKKVQQGIEFVPVSPGMSC</sequence>
<name>A0ABX0TLH9_9MICC</name>